<dbReference type="AlphaFoldDB" id="A0A146K0G7"/>
<dbReference type="EMBL" id="GDID01006243">
    <property type="protein sequence ID" value="JAP90363.1"/>
    <property type="molecule type" value="Transcribed_RNA"/>
</dbReference>
<organism evidence="1">
    <name type="scientific">Trepomonas sp. PC1</name>
    <dbReference type="NCBI Taxonomy" id="1076344"/>
    <lineage>
        <taxon>Eukaryota</taxon>
        <taxon>Metamonada</taxon>
        <taxon>Diplomonadida</taxon>
        <taxon>Hexamitidae</taxon>
        <taxon>Hexamitinae</taxon>
        <taxon>Trepomonas</taxon>
    </lineage>
</organism>
<feature type="non-terminal residue" evidence="1">
    <location>
        <position position="925"/>
    </location>
</feature>
<protein>
    <submittedName>
        <fullName evidence="1">Uncharacterized protein</fullName>
    </submittedName>
</protein>
<reference evidence="1" key="1">
    <citation type="submission" date="2015-07" db="EMBL/GenBank/DDBJ databases">
        <title>Adaptation to a free-living lifestyle via gene acquisitions in the diplomonad Trepomonas sp. PC1.</title>
        <authorList>
            <person name="Xu F."/>
            <person name="Jerlstrom-Hultqvist J."/>
            <person name="Kolisko M."/>
            <person name="Simpson A.G.B."/>
            <person name="Roger A.J."/>
            <person name="Svard S.G."/>
            <person name="Andersson J.O."/>
        </authorList>
    </citation>
    <scope>NUCLEOTIDE SEQUENCE</scope>
    <source>
        <strain evidence="1">PC1</strain>
    </source>
</reference>
<sequence length="925" mass="108793">IDSCVFFDYKLVQFALNYQNVDILLLNILKTFVDSCYEFFSMSDHQLQGQIDEKISLIQQKDVFMVICLVMKVVQALPDEFEIQQLSQKSFEVFMKFFKLEENLNLLTQFLYNDVHQNQGKLLKEFIRLSYKQIQSDCNDLFILQVQKLVSQIILYMTIIINLDLFSKQQINQFEQIGLKIFTEKLSFNNLYQLYVEKDEEVFNINSDLLNSLQQKQISKYQQYQDDFQILQLCKIFISSQDAQTKHNAVFISFLTVQKLRQRVKSYQSEFEAESDINQFKLVIDQKYIQNLFILFNQEKDDYFKAVLVKQLMYVYELDKTLFYDEQVCMQFSEALKQFSGRTLNKQNEFCLQAFYKMFYLMVKEKQQVYFEKILKQTLDSILDQNKQLPNKKTMYYIFQSIAKLMETQDCYKVISVMLSKDCYLTNLTISVTNSIRQFTILQDEDQIILRQICLNAVQILRDMCHDATILINNPDIIYQNQLLKPQVDSGKIKQQYNTACEVNFSSKASVIDFLKEIMFTESILKVTTPQAVYKFMFELIELMNLLIKVESITAQLLKKLLHEDQRWLLNLIINLIQVAFDQSKQVQFTENVSLKNVFKQTRSFLQQMQEKTNDMKSQHQISNLLLQSCNLVHQMVTHQLALSQLEKITFEIKNFSQTFFQAIKMCYKQFFIVFGSEYLQRQVQQNLMLIQQMSVNISYCVVQTSEITKNLFIQQFYQELTDEIQQIIIILDKPQQHDLIQTMNKSEQTFQSQIKIQQLTILLQYYVKILSSLSQTQLFKEVLAQNSSITVSCGKILFNKKFMLEKQTLQQTAGILLQLINEQSIPILILEQMNRGINGIPIMRLALTYLKEVVQEQNGDKVIIEKLLGALKLIIGYQGAKKDQCRQAIKSVIPECYQICKEVAVLQGQFAEMAIYIVNEIEGM</sequence>
<gene>
    <name evidence="1" type="ORF">TPC1_30142</name>
</gene>
<feature type="non-terminal residue" evidence="1">
    <location>
        <position position="1"/>
    </location>
</feature>
<name>A0A146K0G7_9EUKA</name>
<proteinExistence type="predicted"/>
<accession>A0A146K0G7</accession>
<evidence type="ECO:0000313" key="1">
    <source>
        <dbReference type="EMBL" id="JAP90363.1"/>
    </source>
</evidence>